<name>A0A6B0RFB9_9CETA</name>
<evidence type="ECO:0008006" key="5">
    <source>
        <dbReference type="Google" id="ProtNLM"/>
    </source>
</evidence>
<keyword evidence="4" id="KW-1185">Reference proteome</keyword>
<feature type="region of interest" description="Disordered" evidence="2">
    <location>
        <begin position="286"/>
        <end position="323"/>
    </location>
</feature>
<dbReference type="GO" id="GO:0005737">
    <property type="term" value="C:cytoplasm"/>
    <property type="evidence" value="ECO:0007669"/>
    <property type="project" value="TreeGrafter"/>
</dbReference>
<organism evidence="3 4">
    <name type="scientific">Bos mutus</name>
    <name type="common">wild yak</name>
    <dbReference type="NCBI Taxonomy" id="72004"/>
    <lineage>
        <taxon>Eukaryota</taxon>
        <taxon>Metazoa</taxon>
        <taxon>Chordata</taxon>
        <taxon>Craniata</taxon>
        <taxon>Vertebrata</taxon>
        <taxon>Euteleostomi</taxon>
        <taxon>Mammalia</taxon>
        <taxon>Eutheria</taxon>
        <taxon>Laurasiatheria</taxon>
        <taxon>Artiodactyla</taxon>
        <taxon>Ruminantia</taxon>
        <taxon>Pecora</taxon>
        <taxon>Bovidae</taxon>
        <taxon>Bovinae</taxon>
        <taxon>Bos</taxon>
    </lineage>
</organism>
<dbReference type="GO" id="GO:0023052">
    <property type="term" value="P:signaling"/>
    <property type="evidence" value="ECO:0007669"/>
    <property type="project" value="InterPro"/>
</dbReference>
<dbReference type="GO" id="GO:0007346">
    <property type="term" value="P:regulation of mitotic cell cycle"/>
    <property type="evidence" value="ECO:0007669"/>
    <property type="project" value="TreeGrafter"/>
</dbReference>
<accession>A0A6B0RFB9</accession>
<dbReference type="Pfam" id="PF03359">
    <property type="entry name" value="GKAP"/>
    <property type="match status" value="1"/>
</dbReference>
<evidence type="ECO:0000313" key="4">
    <source>
        <dbReference type="Proteomes" id="UP000322234"/>
    </source>
</evidence>
<feature type="region of interest" description="Disordered" evidence="2">
    <location>
        <begin position="460"/>
        <end position="483"/>
    </location>
</feature>
<feature type="compositionally biased region" description="Low complexity" evidence="2">
    <location>
        <begin position="465"/>
        <end position="474"/>
    </location>
</feature>
<dbReference type="PANTHER" id="PTHR12353">
    <property type="entry name" value="DISKS LARGE-ASSOCIATED PROTEIN DAP SAP90/PSD-95-ASSOCIATED PROTEIN"/>
    <property type="match status" value="1"/>
</dbReference>
<sequence length="874" mass="98813">MKPWAVPRGPSMQEVAIRQHGCCQNHFSSIQSIIILRISDVPSSEARWSSRTREFLLVWLKFNARNCLRMSSSHFASRHRKDLSTDMIRTKIAHRKSLSQKENRHKEYERNRHFGLKDVNIPTLESRSLLELDETSQELVPEKASIKPKSTKTVVFDQRKQMLQKYKEEKQLQKLKEQREKTKRGVFKVGLYRPDMPCFLFSNQNAMKAEPKKDVPSSVRITRSKARNQMELTKSGNGIDVRAIRPGQRQTSEKKVLDKEKKAVQPVMLPVRMTRSSTQAAKQIVKEIPSTAARKPESRAVNDNEADRKAPNQGKPAKKIGTKPDKVISFKVDNEENTLDSQTSATNGMNPDGVLSKMENVSKTNSAKMKGKNSFAPKDFIFQPLDGLKTYQVTPMTPRSANAFLTPSYTWTPLNTEVDKTEATKEILAQKCKTFSAKTVPQDSSKSRCPLGSLTVWNKEHVSNKTETTNENSNGLSGKEEVPSLEVNEDQLSQPQHDVPYFRNILRSETEKLTSHCLEWDRKLDLDIPDDAKDLIRTAVGQTRLLMKERFKQFEGLVDNCEYKRGEKETTCTDLDGFWDMVSFQIEDVNQKFSNLTKLEESGWQNNNNTSKKVFRKKVVSGIASKPKQDDGGRIAARNRLAAIKNAMRERIKQEEQAEAATSVMPKEVDKIVFDAGFFRIESPIKSFSGLSSECLSQRLKTPQSVSKTVSETRAEMGLIRQTTSPENPGPQGAKSEHVDKTLISNIPGNRNSIGEDAKCLGLQDLIEINHGINKINFEIDCLSSERMNSALHAGKVADDINTNKKEEISDIVEGMELNSVTTQDVLMISPEKNIQSQNNISWEEETKTSQPVLCDNKSLTTECHLLDSICFIK</sequence>
<dbReference type="GO" id="GO:0008017">
    <property type="term" value="F:microtubule binding"/>
    <property type="evidence" value="ECO:0007669"/>
    <property type="project" value="TreeGrafter"/>
</dbReference>
<dbReference type="GO" id="GO:0051382">
    <property type="term" value="P:kinetochore assembly"/>
    <property type="evidence" value="ECO:0007669"/>
    <property type="project" value="TreeGrafter"/>
</dbReference>
<dbReference type="PANTHER" id="PTHR12353:SF1">
    <property type="entry name" value="DISKS LARGE-ASSOCIATED PROTEIN 5"/>
    <property type="match status" value="1"/>
</dbReference>
<comment type="caution">
    <text evidence="3">The sequence shown here is derived from an EMBL/GenBank/DDBJ whole genome shotgun (WGS) entry which is preliminary data.</text>
</comment>
<dbReference type="InterPro" id="IPR005026">
    <property type="entry name" value="SAPAP"/>
</dbReference>
<feature type="compositionally biased region" description="Basic and acidic residues" evidence="2">
    <location>
        <begin position="294"/>
        <end position="310"/>
    </location>
</feature>
<dbReference type="Proteomes" id="UP000322234">
    <property type="component" value="Unassembled WGS sequence"/>
</dbReference>
<gene>
    <name evidence="3" type="ORF">E5288_WYG001565</name>
</gene>
<proteinExistence type="inferred from homology"/>
<dbReference type="GO" id="GO:0031616">
    <property type="term" value="C:spindle pole centrosome"/>
    <property type="evidence" value="ECO:0007669"/>
    <property type="project" value="TreeGrafter"/>
</dbReference>
<dbReference type="GO" id="GO:0007059">
    <property type="term" value="P:chromosome segregation"/>
    <property type="evidence" value="ECO:0007669"/>
    <property type="project" value="TreeGrafter"/>
</dbReference>
<comment type="similarity">
    <text evidence="1">Belongs to the SAPAP family.</text>
</comment>
<evidence type="ECO:0000256" key="1">
    <source>
        <dbReference type="ARBA" id="ARBA00008839"/>
    </source>
</evidence>
<protein>
    <recommendedName>
        <fullName evidence="5">Disks large-associated protein 5</fullName>
    </recommendedName>
</protein>
<dbReference type="GO" id="GO:0051642">
    <property type="term" value="P:centrosome localization"/>
    <property type="evidence" value="ECO:0007669"/>
    <property type="project" value="TreeGrafter"/>
</dbReference>
<evidence type="ECO:0000256" key="2">
    <source>
        <dbReference type="SAM" id="MobiDB-lite"/>
    </source>
</evidence>
<reference evidence="3" key="1">
    <citation type="submission" date="2019-10" db="EMBL/GenBank/DDBJ databases">
        <title>The sequence and de novo assembly of the wild yak genome.</title>
        <authorList>
            <person name="Liu Y."/>
        </authorList>
    </citation>
    <scope>NUCLEOTIDE SEQUENCE [LARGE SCALE GENOMIC DNA]</scope>
    <source>
        <strain evidence="3">WY2019</strain>
    </source>
</reference>
<dbReference type="GO" id="GO:0005634">
    <property type="term" value="C:nucleus"/>
    <property type="evidence" value="ECO:0007669"/>
    <property type="project" value="TreeGrafter"/>
</dbReference>
<evidence type="ECO:0000313" key="3">
    <source>
        <dbReference type="EMBL" id="MXQ87337.1"/>
    </source>
</evidence>
<dbReference type="AlphaFoldDB" id="A0A6B0RFB9"/>
<dbReference type="GO" id="GO:0007052">
    <property type="term" value="P:mitotic spindle organization"/>
    <property type="evidence" value="ECO:0007669"/>
    <property type="project" value="TreeGrafter"/>
</dbReference>
<dbReference type="EMBL" id="VBQZ03000037">
    <property type="protein sequence ID" value="MXQ87337.1"/>
    <property type="molecule type" value="Genomic_DNA"/>
</dbReference>